<name>A0AAN7BXV8_9PEZI</name>
<proteinExistence type="predicted"/>
<dbReference type="Proteomes" id="UP001301958">
    <property type="component" value="Unassembled WGS sequence"/>
</dbReference>
<keyword evidence="2" id="KW-0812">Transmembrane</keyword>
<reference evidence="3" key="1">
    <citation type="journal article" date="2023" name="Mol. Phylogenet. Evol.">
        <title>Genome-scale phylogeny and comparative genomics of the fungal order Sordariales.</title>
        <authorList>
            <person name="Hensen N."/>
            <person name="Bonometti L."/>
            <person name="Westerberg I."/>
            <person name="Brannstrom I.O."/>
            <person name="Guillou S."/>
            <person name="Cros-Aarteil S."/>
            <person name="Calhoun S."/>
            <person name="Haridas S."/>
            <person name="Kuo A."/>
            <person name="Mondo S."/>
            <person name="Pangilinan J."/>
            <person name="Riley R."/>
            <person name="LaButti K."/>
            <person name="Andreopoulos B."/>
            <person name="Lipzen A."/>
            <person name="Chen C."/>
            <person name="Yan M."/>
            <person name="Daum C."/>
            <person name="Ng V."/>
            <person name="Clum A."/>
            <person name="Steindorff A."/>
            <person name="Ohm R.A."/>
            <person name="Martin F."/>
            <person name="Silar P."/>
            <person name="Natvig D.O."/>
            <person name="Lalanne C."/>
            <person name="Gautier V."/>
            <person name="Ament-Velasquez S.L."/>
            <person name="Kruys A."/>
            <person name="Hutchinson M.I."/>
            <person name="Powell A.J."/>
            <person name="Barry K."/>
            <person name="Miller A.N."/>
            <person name="Grigoriev I.V."/>
            <person name="Debuchy R."/>
            <person name="Gladieux P."/>
            <person name="Hiltunen Thoren M."/>
            <person name="Johannesson H."/>
        </authorList>
    </citation>
    <scope>NUCLEOTIDE SEQUENCE</scope>
    <source>
        <strain evidence="3">CBS 990.96</strain>
    </source>
</reference>
<comment type="caution">
    <text evidence="3">The sequence shown here is derived from an EMBL/GenBank/DDBJ whole genome shotgun (WGS) entry which is preliminary data.</text>
</comment>
<evidence type="ECO:0000256" key="2">
    <source>
        <dbReference type="SAM" id="Phobius"/>
    </source>
</evidence>
<reference evidence="3" key="2">
    <citation type="submission" date="2023-05" db="EMBL/GenBank/DDBJ databases">
        <authorList>
            <consortium name="Lawrence Berkeley National Laboratory"/>
            <person name="Steindorff A."/>
            <person name="Hensen N."/>
            <person name="Bonometti L."/>
            <person name="Westerberg I."/>
            <person name="Brannstrom I.O."/>
            <person name="Guillou S."/>
            <person name="Cros-Aarteil S."/>
            <person name="Calhoun S."/>
            <person name="Haridas S."/>
            <person name="Kuo A."/>
            <person name="Mondo S."/>
            <person name="Pangilinan J."/>
            <person name="Riley R."/>
            <person name="Labutti K."/>
            <person name="Andreopoulos B."/>
            <person name="Lipzen A."/>
            <person name="Chen C."/>
            <person name="Yanf M."/>
            <person name="Daum C."/>
            <person name="Ng V."/>
            <person name="Clum A."/>
            <person name="Ohm R."/>
            <person name="Martin F."/>
            <person name="Silar P."/>
            <person name="Natvig D."/>
            <person name="Lalanne C."/>
            <person name="Gautier V."/>
            <person name="Ament-Velasquez S.L."/>
            <person name="Kruys A."/>
            <person name="Hutchinson M.I."/>
            <person name="Powell A.J."/>
            <person name="Barry K."/>
            <person name="Miller A.N."/>
            <person name="Grigoriev I.V."/>
            <person name="Debuchy R."/>
            <person name="Gladieux P."/>
            <person name="Thoren M.H."/>
            <person name="Johannesson H."/>
        </authorList>
    </citation>
    <scope>NUCLEOTIDE SEQUENCE</scope>
    <source>
        <strain evidence="3">CBS 990.96</strain>
    </source>
</reference>
<dbReference type="AlphaFoldDB" id="A0AAN7BXV8"/>
<feature type="compositionally biased region" description="Low complexity" evidence="1">
    <location>
        <begin position="188"/>
        <end position="204"/>
    </location>
</feature>
<organism evidence="3 4">
    <name type="scientific">Podospora fimiseda</name>
    <dbReference type="NCBI Taxonomy" id="252190"/>
    <lineage>
        <taxon>Eukaryota</taxon>
        <taxon>Fungi</taxon>
        <taxon>Dikarya</taxon>
        <taxon>Ascomycota</taxon>
        <taxon>Pezizomycotina</taxon>
        <taxon>Sordariomycetes</taxon>
        <taxon>Sordariomycetidae</taxon>
        <taxon>Sordariales</taxon>
        <taxon>Podosporaceae</taxon>
        <taxon>Podospora</taxon>
    </lineage>
</organism>
<evidence type="ECO:0000313" key="4">
    <source>
        <dbReference type="Proteomes" id="UP001301958"/>
    </source>
</evidence>
<keyword evidence="2" id="KW-1133">Transmembrane helix</keyword>
<evidence type="ECO:0000256" key="1">
    <source>
        <dbReference type="SAM" id="MobiDB-lite"/>
    </source>
</evidence>
<gene>
    <name evidence="3" type="ORF">QBC38DRAFT_439687</name>
</gene>
<feature type="region of interest" description="Disordered" evidence="1">
    <location>
        <begin position="181"/>
        <end position="204"/>
    </location>
</feature>
<accession>A0AAN7BXV8</accession>
<feature type="transmembrane region" description="Helical" evidence="2">
    <location>
        <begin position="96"/>
        <end position="122"/>
    </location>
</feature>
<dbReference type="EMBL" id="MU865291">
    <property type="protein sequence ID" value="KAK4231659.1"/>
    <property type="molecule type" value="Genomic_DNA"/>
</dbReference>
<protein>
    <submittedName>
        <fullName evidence="3">Uncharacterized protein</fullName>
    </submittedName>
</protein>
<evidence type="ECO:0000313" key="3">
    <source>
        <dbReference type="EMBL" id="KAK4231659.1"/>
    </source>
</evidence>
<keyword evidence="4" id="KW-1185">Reference proteome</keyword>
<keyword evidence="2" id="KW-0472">Membrane</keyword>
<sequence>MQNLDPIPEGLEGNNDTEPVFSRAAEATLPVRYPSGPEVVPESTLEVGQRLPVPLNIIHTRNPEQDLGPLDDGDIEIEKMVEPLCERRIFGLRLKIFWGVVIGLAMFVVVGTIMGCVASVVVGKLAQRVIMIHTPSTGRTSEPLPTKSLSTLTRSAYATPTTSLAPESSLGLPPTVTSNLGRTQTVFPSPKSTLSPTPSLSLTR</sequence>